<dbReference type="GO" id="GO:0005506">
    <property type="term" value="F:iron ion binding"/>
    <property type="evidence" value="ECO:0007669"/>
    <property type="project" value="InterPro"/>
</dbReference>
<evidence type="ECO:0000256" key="1">
    <source>
        <dbReference type="ARBA" id="ARBA00001971"/>
    </source>
</evidence>
<dbReference type="GO" id="GO:0004497">
    <property type="term" value="F:monooxygenase activity"/>
    <property type="evidence" value="ECO:0007669"/>
    <property type="project" value="UniProtKB-KW"/>
</dbReference>
<dbReference type="GO" id="GO:0020037">
    <property type="term" value="F:heme binding"/>
    <property type="evidence" value="ECO:0007669"/>
    <property type="project" value="InterPro"/>
</dbReference>
<keyword evidence="6 14" id="KW-0349">Heme</keyword>
<keyword evidence="13" id="KW-0472">Membrane</keyword>
<gene>
    <name evidence="16" type="ORF">NQ315_014343</name>
</gene>
<evidence type="ECO:0000256" key="13">
    <source>
        <dbReference type="ARBA" id="ARBA00023136"/>
    </source>
</evidence>
<keyword evidence="17" id="KW-1185">Reference proteome</keyword>
<dbReference type="Gene3D" id="1.10.630.10">
    <property type="entry name" value="Cytochrome P450"/>
    <property type="match status" value="1"/>
</dbReference>
<evidence type="ECO:0000256" key="7">
    <source>
        <dbReference type="ARBA" id="ARBA00022723"/>
    </source>
</evidence>
<keyword evidence="7 14" id="KW-0479">Metal-binding</keyword>
<evidence type="ECO:0000256" key="4">
    <source>
        <dbReference type="ARBA" id="ARBA00004406"/>
    </source>
</evidence>
<dbReference type="Proteomes" id="UP001159042">
    <property type="component" value="Unassembled WGS sequence"/>
</dbReference>
<evidence type="ECO:0000256" key="3">
    <source>
        <dbReference type="ARBA" id="ARBA00004174"/>
    </source>
</evidence>
<dbReference type="PANTHER" id="PTHR24291">
    <property type="entry name" value="CYTOCHROME P450 FAMILY 4"/>
    <property type="match status" value="1"/>
</dbReference>
<reference evidence="16 17" key="1">
    <citation type="journal article" date="2023" name="Insect Mol. Biol.">
        <title>Genome sequencing provides insights into the evolution of gene families encoding plant cell wall-degrading enzymes in longhorned beetles.</title>
        <authorList>
            <person name="Shin N.R."/>
            <person name="Okamura Y."/>
            <person name="Kirsch R."/>
            <person name="Pauchet Y."/>
        </authorList>
    </citation>
    <scope>NUCLEOTIDE SEQUENCE [LARGE SCALE GENOMIC DNA]</scope>
    <source>
        <strain evidence="16">EAD_L_NR</strain>
    </source>
</reference>
<evidence type="ECO:0000313" key="17">
    <source>
        <dbReference type="Proteomes" id="UP001159042"/>
    </source>
</evidence>
<dbReference type="SUPFAM" id="SSF48264">
    <property type="entry name" value="Cytochrome P450"/>
    <property type="match status" value="1"/>
</dbReference>
<dbReference type="PRINTS" id="PR00463">
    <property type="entry name" value="EP450I"/>
</dbReference>
<dbReference type="InterPro" id="IPR001128">
    <property type="entry name" value="Cyt_P450"/>
</dbReference>
<dbReference type="InterPro" id="IPR017972">
    <property type="entry name" value="Cyt_P450_CS"/>
</dbReference>
<evidence type="ECO:0000256" key="10">
    <source>
        <dbReference type="ARBA" id="ARBA00023002"/>
    </source>
</evidence>
<dbReference type="CDD" id="cd20628">
    <property type="entry name" value="CYP4"/>
    <property type="match status" value="1"/>
</dbReference>
<dbReference type="GO" id="GO:0005789">
    <property type="term" value="C:endoplasmic reticulum membrane"/>
    <property type="evidence" value="ECO:0007669"/>
    <property type="project" value="UniProtKB-SubCell"/>
</dbReference>
<proteinExistence type="inferred from homology"/>
<dbReference type="PRINTS" id="PR00385">
    <property type="entry name" value="P450"/>
</dbReference>
<dbReference type="PROSITE" id="PS00086">
    <property type="entry name" value="CYTOCHROME_P450"/>
    <property type="match status" value="1"/>
</dbReference>
<keyword evidence="11 14" id="KW-0408">Iron</keyword>
<organism evidence="16 17">
    <name type="scientific">Exocentrus adspersus</name>
    <dbReference type="NCBI Taxonomy" id="1586481"/>
    <lineage>
        <taxon>Eukaryota</taxon>
        <taxon>Metazoa</taxon>
        <taxon>Ecdysozoa</taxon>
        <taxon>Arthropoda</taxon>
        <taxon>Hexapoda</taxon>
        <taxon>Insecta</taxon>
        <taxon>Pterygota</taxon>
        <taxon>Neoptera</taxon>
        <taxon>Endopterygota</taxon>
        <taxon>Coleoptera</taxon>
        <taxon>Polyphaga</taxon>
        <taxon>Cucujiformia</taxon>
        <taxon>Chrysomeloidea</taxon>
        <taxon>Cerambycidae</taxon>
        <taxon>Lamiinae</taxon>
        <taxon>Acanthocinini</taxon>
        <taxon>Exocentrus</taxon>
    </lineage>
</organism>
<dbReference type="InterPro" id="IPR002401">
    <property type="entry name" value="Cyt_P450_E_grp-I"/>
</dbReference>
<keyword evidence="12 15" id="KW-0503">Monooxygenase</keyword>
<dbReference type="GO" id="GO:0016705">
    <property type="term" value="F:oxidoreductase activity, acting on paired donors, with incorporation or reduction of molecular oxygen"/>
    <property type="evidence" value="ECO:0007669"/>
    <property type="project" value="InterPro"/>
</dbReference>
<evidence type="ECO:0000313" key="16">
    <source>
        <dbReference type="EMBL" id="KAJ8915088.1"/>
    </source>
</evidence>
<keyword evidence="10 15" id="KW-0560">Oxidoreductase</keyword>
<comment type="cofactor">
    <cofactor evidence="1 14">
        <name>heme</name>
        <dbReference type="ChEBI" id="CHEBI:30413"/>
    </cofactor>
</comment>
<evidence type="ECO:0000256" key="6">
    <source>
        <dbReference type="ARBA" id="ARBA00022617"/>
    </source>
</evidence>
<dbReference type="PANTHER" id="PTHR24291:SF189">
    <property type="entry name" value="CYTOCHROME P450 4C3-RELATED"/>
    <property type="match status" value="1"/>
</dbReference>
<sequence>MLVDILQKHTYLYLPENISLENRCVEIDRKSNTSRGSKWQNRRKILTPAFHFNILQGFIGIFNKETEKLIRILERECDKPYTDVTRPITEFTLNSIGETSMGVNLSEGNSFYKDAVYNMGHVVTERLLKPWLLNNILFKLSPLARRQNKLVKILHKFSNRVITDRKKLSLTDEEMSYSVKKQLAMLDLMLKAKSDGSDIDDEGIREEVDTFIFEGHDTTSMAICYTLMALANEEKIQEEVLEEIVDVLGDSNKLPTYNDLMDMKFMERCIKECLRLYPSVPFIGRVTGEDIKTCTGYTIPKGTDINIYIFDLHRLPQYWKDPEKFDPDRFLPENIANRHPFAYLPFSAGSRNCIGQRFAILEIKAALCGILRKFKLKSIDTPQQIKFKSDLVLRPFNEVKVKFVLRK</sequence>
<evidence type="ECO:0000256" key="9">
    <source>
        <dbReference type="ARBA" id="ARBA00022848"/>
    </source>
</evidence>
<comment type="similarity">
    <text evidence="5 15">Belongs to the cytochrome P450 family.</text>
</comment>
<dbReference type="InterPro" id="IPR036396">
    <property type="entry name" value="Cyt_P450_sf"/>
</dbReference>
<evidence type="ECO:0000256" key="12">
    <source>
        <dbReference type="ARBA" id="ARBA00023033"/>
    </source>
</evidence>
<keyword evidence="9" id="KW-0492">Microsome</keyword>
<dbReference type="EMBL" id="JANEYG010000058">
    <property type="protein sequence ID" value="KAJ8915088.1"/>
    <property type="molecule type" value="Genomic_DNA"/>
</dbReference>
<accession>A0AAV8VLG9</accession>
<evidence type="ECO:0000256" key="15">
    <source>
        <dbReference type="RuleBase" id="RU000461"/>
    </source>
</evidence>
<evidence type="ECO:0000256" key="8">
    <source>
        <dbReference type="ARBA" id="ARBA00022824"/>
    </source>
</evidence>
<comment type="function">
    <text evidence="2">May be involved in the metabolism of insect hormones and in the breakdown of synthetic insecticides.</text>
</comment>
<comment type="caution">
    <text evidence="16">The sequence shown here is derived from an EMBL/GenBank/DDBJ whole genome shotgun (WGS) entry which is preliminary data.</text>
</comment>
<feature type="binding site" description="axial binding residue" evidence="14">
    <location>
        <position position="353"/>
    </location>
    <ligand>
        <name>heme</name>
        <dbReference type="ChEBI" id="CHEBI:30413"/>
    </ligand>
    <ligandPart>
        <name>Fe</name>
        <dbReference type="ChEBI" id="CHEBI:18248"/>
    </ligandPart>
</feature>
<evidence type="ECO:0000256" key="5">
    <source>
        <dbReference type="ARBA" id="ARBA00010617"/>
    </source>
</evidence>
<dbReference type="Pfam" id="PF00067">
    <property type="entry name" value="p450"/>
    <property type="match status" value="1"/>
</dbReference>
<evidence type="ECO:0000256" key="2">
    <source>
        <dbReference type="ARBA" id="ARBA00003690"/>
    </source>
</evidence>
<evidence type="ECO:0000256" key="11">
    <source>
        <dbReference type="ARBA" id="ARBA00023004"/>
    </source>
</evidence>
<protein>
    <recommendedName>
        <fullName evidence="18">Cytochrome P450</fullName>
    </recommendedName>
</protein>
<evidence type="ECO:0008006" key="18">
    <source>
        <dbReference type="Google" id="ProtNLM"/>
    </source>
</evidence>
<dbReference type="AlphaFoldDB" id="A0AAV8VLG9"/>
<evidence type="ECO:0000256" key="14">
    <source>
        <dbReference type="PIRSR" id="PIRSR602401-1"/>
    </source>
</evidence>
<name>A0AAV8VLG9_9CUCU</name>
<dbReference type="InterPro" id="IPR050196">
    <property type="entry name" value="Cytochrome_P450_Monoox"/>
</dbReference>
<keyword evidence="8" id="KW-0256">Endoplasmic reticulum</keyword>
<comment type="subcellular location">
    <subcellularLocation>
        <location evidence="4">Endoplasmic reticulum membrane</location>
        <topology evidence="4">Peripheral membrane protein</topology>
    </subcellularLocation>
    <subcellularLocation>
        <location evidence="3">Microsome membrane</location>
        <topology evidence="3">Peripheral membrane protein</topology>
    </subcellularLocation>
</comment>